<dbReference type="EnsemblMetazoa" id="XM_022802486">
    <property type="protein sequence ID" value="XP_022658221"/>
    <property type="gene ID" value="LOC111249104"/>
</dbReference>
<evidence type="ECO:0000256" key="5">
    <source>
        <dbReference type="ARBA" id="ARBA00034078"/>
    </source>
</evidence>
<evidence type="ECO:0000256" key="3">
    <source>
        <dbReference type="ARBA" id="ARBA00023004"/>
    </source>
</evidence>
<dbReference type="Proteomes" id="UP000594260">
    <property type="component" value="Unplaced"/>
</dbReference>
<keyword evidence="4" id="KW-0411">Iron-sulfur</keyword>
<proteinExistence type="predicted"/>
<dbReference type="GO" id="GO:0005739">
    <property type="term" value="C:mitochondrion"/>
    <property type="evidence" value="ECO:0007669"/>
    <property type="project" value="TreeGrafter"/>
</dbReference>
<reference evidence="7" key="1">
    <citation type="submission" date="2021-01" db="UniProtKB">
        <authorList>
            <consortium name="EnsemblMetazoa"/>
        </authorList>
    </citation>
    <scope>IDENTIFICATION</scope>
</reference>
<comment type="cofactor">
    <cofactor evidence="5">
        <name>[2Fe-2S] cluster</name>
        <dbReference type="ChEBI" id="CHEBI:190135"/>
    </cofactor>
</comment>
<evidence type="ECO:0000256" key="1">
    <source>
        <dbReference type="ARBA" id="ARBA00022714"/>
    </source>
</evidence>
<dbReference type="InterPro" id="IPR042216">
    <property type="entry name" value="MitoNEET_CISD"/>
</dbReference>
<dbReference type="PANTHER" id="PTHR46491">
    <property type="entry name" value="CDGSH IRON SULFUR DOMAIN PROTEIN HOMOLOG"/>
    <property type="match status" value="1"/>
</dbReference>
<dbReference type="RefSeq" id="XP_022658221.1">
    <property type="nucleotide sequence ID" value="XM_022802486.1"/>
</dbReference>
<dbReference type="InterPro" id="IPR052950">
    <property type="entry name" value="CISD"/>
</dbReference>
<dbReference type="InterPro" id="IPR018967">
    <property type="entry name" value="FeS-contain_CDGSH-typ"/>
</dbReference>
<dbReference type="PANTHER" id="PTHR46491:SF3">
    <property type="entry name" value="CDGSH IRON-SULFUR DOMAIN-CONTAINING PROTEIN 3, MITOCHONDRIAL"/>
    <property type="match status" value="1"/>
</dbReference>
<organism evidence="7 8">
    <name type="scientific">Varroa destructor</name>
    <name type="common">Honeybee mite</name>
    <dbReference type="NCBI Taxonomy" id="109461"/>
    <lineage>
        <taxon>Eukaryota</taxon>
        <taxon>Metazoa</taxon>
        <taxon>Ecdysozoa</taxon>
        <taxon>Arthropoda</taxon>
        <taxon>Chelicerata</taxon>
        <taxon>Arachnida</taxon>
        <taxon>Acari</taxon>
        <taxon>Parasitiformes</taxon>
        <taxon>Mesostigmata</taxon>
        <taxon>Gamasina</taxon>
        <taxon>Dermanyssoidea</taxon>
        <taxon>Varroidae</taxon>
        <taxon>Varroa</taxon>
    </lineage>
</organism>
<dbReference type="InParanoid" id="A0A7M7MFL8"/>
<evidence type="ECO:0000259" key="6">
    <source>
        <dbReference type="SMART" id="SM00704"/>
    </source>
</evidence>
<protein>
    <recommendedName>
        <fullName evidence="6">Iron-binding zinc finger CDGSH type domain-containing protein</fullName>
    </recommendedName>
</protein>
<keyword evidence="3" id="KW-0408">Iron</keyword>
<dbReference type="OMA" id="NCKQTKR"/>
<evidence type="ECO:0000313" key="8">
    <source>
        <dbReference type="Proteomes" id="UP000594260"/>
    </source>
</evidence>
<feature type="domain" description="Iron-binding zinc finger CDGSH type" evidence="6">
    <location>
        <begin position="87"/>
        <end position="122"/>
    </location>
</feature>
<dbReference type="Pfam" id="PF09360">
    <property type="entry name" value="zf-CDGSH"/>
    <property type="match status" value="2"/>
</dbReference>
<keyword evidence="1" id="KW-0001">2Fe-2S</keyword>
<dbReference type="GeneID" id="111249104"/>
<dbReference type="KEGG" id="vde:111249104"/>
<dbReference type="FunCoup" id="A0A7M7MFL8">
    <property type="interactions" value="196"/>
</dbReference>
<dbReference type="GO" id="GO:0046872">
    <property type="term" value="F:metal ion binding"/>
    <property type="evidence" value="ECO:0007669"/>
    <property type="project" value="UniProtKB-KW"/>
</dbReference>
<keyword evidence="8" id="KW-1185">Reference proteome</keyword>
<evidence type="ECO:0000256" key="4">
    <source>
        <dbReference type="ARBA" id="ARBA00023014"/>
    </source>
</evidence>
<dbReference type="GO" id="GO:0051537">
    <property type="term" value="F:2 iron, 2 sulfur cluster binding"/>
    <property type="evidence" value="ECO:0007669"/>
    <property type="project" value="UniProtKB-KW"/>
</dbReference>
<dbReference type="Gene3D" id="3.40.5.90">
    <property type="entry name" value="CDGSH iron-sulfur domain, mitoNEET-type"/>
    <property type="match status" value="2"/>
</dbReference>
<dbReference type="OrthoDB" id="15717at2759"/>
<dbReference type="AlphaFoldDB" id="A0A7M7MFL8"/>
<name>A0A7M7MFL8_VARDE</name>
<accession>A0A7M7MFL8</accession>
<evidence type="ECO:0000256" key="2">
    <source>
        <dbReference type="ARBA" id="ARBA00022723"/>
    </source>
</evidence>
<sequence length="132" mass="15672">MLRLCSSSSTNKNGTLEMPAELQKRLEANYSSSYHQPLNGRVYDRKPIKFLLQKGKQYYWCTCGWSHNQPFCDGKHKNPHYKISLKPIRIVPEETREYWLCNCKQTKRRPFCDGTHKTPEVQETPRVYKNNF</sequence>
<dbReference type="SMART" id="SM00704">
    <property type="entry name" value="ZnF_CDGSH"/>
    <property type="match status" value="2"/>
</dbReference>
<evidence type="ECO:0000313" key="7">
    <source>
        <dbReference type="EnsemblMetazoa" id="XP_022658221"/>
    </source>
</evidence>
<feature type="domain" description="Iron-binding zinc finger CDGSH type" evidence="6">
    <location>
        <begin position="45"/>
        <end position="82"/>
    </location>
</feature>
<keyword evidence="2" id="KW-0479">Metal-binding</keyword>